<dbReference type="SMART" id="SM00751">
    <property type="entry name" value="BSD"/>
    <property type="match status" value="1"/>
</dbReference>
<comment type="caution">
    <text evidence="3">The sequence shown here is derived from an EMBL/GenBank/DDBJ whole genome shotgun (WGS) entry which is preliminary data.</text>
</comment>
<dbReference type="PANTHER" id="PTHR31923">
    <property type="entry name" value="BSD DOMAIN-CONTAINING PROTEIN"/>
    <property type="match status" value="1"/>
</dbReference>
<dbReference type="InterPro" id="IPR035925">
    <property type="entry name" value="BSD_dom_sf"/>
</dbReference>
<dbReference type="Pfam" id="PF03909">
    <property type="entry name" value="BSD"/>
    <property type="match status" value="1"/>
</dbReference>
<evidence type="ECO:0000259" key="2">
    <source>
        <dbReference type="PROSITE" id="PS50858"/>
    </source>
</evidence>
<evidence type="ECO:0000313" key="3">
    <source>
        <dbReference type="EMBL" id="KAK1440668.1"/>
    </source>
</evidence>
<reference evidence="3" key="1">
    <citation type="journal article" date="2023" name="bioRxiv">
        <title>Improved chromosome-level genome assembly for marigold (Tagetes erecta).</title>
        <authorList>
            <person name="Jiang F."/>
            <person name="Yuan L."/>
            <person name="Wang S."/>
            <person name="Wang H."/>
            <person name="Xu D."/>
            <person name="Wang A."/>
            <person name="Fan W."/>
        </authorList>
    </citation>
    <scope>NUCLEOTIDE SEQUENCE</scope>
    <source>
        <strain evidence="3">WSJ</strain>
        <tissue evidence="3">Leaf</tissue>
    </source>
</reference>
<feature type="domain" description="BSD" evidence="2">
    <location>
        <begin position="194"/>
        <end position="239"/>
    </location>
</feature>
<organism evidence="3 4">
    <name type="scientific">Tagetes erecta</name>
    <name type="common">African marigold</name>
    <dbReference type="NCBI Taxonomy" id="13708"/>
    <lineage>
        <taxon>Eukaryota</taxon>
        <taxon>Viridiplantae</taxon>
        <taxon>Streptophyta</taxon>
        <taxon>Embryophyta</taxon>
        <taxon>Tracheophyta</taxon>
        <taxon>Spermatophyta</taxon>
        <taxon>Magnoliopsida</taxon>
        <taxon>eudicotyledons</taxon>
        <taxon>Gunneridae</taxon>
        <taxon>Pentapetalae</taxon>
        <taxon>asterids</taxon>
        <taxon>campanulids</taxon>
        <taxon>Asterales</taxon>
        <taxon>Asteraceae</taxon>
        <taxon>Asteroideae</taxon>
        <taxon>Heliantheae alliance</taxon>
        <taxon>Tageteae</taxon>
        <taxon>Tagetes</taxon>
    </lineage>
</organism>
<name>A0AAD8LG44_TARER</name>
<dbReference type="InterPro" id="IPR005607">
    <property type="entry name" value="BSD_dom"/>
</dbReference>
<proteinExistence type="predicted"/>
<evidence type="ECO:0000313" key="4">
    <source>
        <dbReference type="Proteomes" id="UP001229421"/>
    </source>
</evidence>
<sequence>MSWFTQSITNTFKLHYNDEKQYNLNNNNNTNDSTNQNDEQQVKHDNSLQSPRTGVKEDLSEITKTLSRQFWGVASLITPPDDSNDRSKLSDPEAIAGIRRDFAEIGDRFRSEISKLSNNVDVLGITKLASDLLQIESDDDDYDSIDSDDDGDGVVGVTDEVVVFACDIAMHPETWLYFPLHEDEGKTNYFDLSDVQREHALAVERLAPRLRALRIELCPGYMSESSFWKIYFVLLHPRLECDAAERLSTANIVKARALLTHELKNRCYSENMSDSKSKSLPLEVSVIETVKYPIKGDVIQIVDKSVIQEESCDGKDEDDWLKEESSEVVTNRVAIPIENNEDVSFSDLEDDDGDDNGNIPIHFKKATYAYDSTTKDTRDWVTDSGKNSDSLGQVSVHNSETKECNDWLDVHIDVA</sequence>
<dbReference type="Proteomes" id="UP001229421">
    <property type="component" value="Unassembled WGS sequence"/>
</dbReference>
<dbReference type="Gene3D" id="1.10.3970.10">
    <property type="entry name" value="BSD domain"/>
    <property type="match status" value="1"/>
</dbReference>
<dbReference type="AlphaFoldDB" id="A0AAD8LG44"/>
<evidence type="ECO:0000256" key="1">
    <source>
        <dbReference type="SAM" id="MobiDB-lite"/>
    </source>
</evidence>
<gene>
    <name evidence="3" type="ORF">QVD17_06497</name>
</gene>
<feature type="compositionally biased region" description="Low complexity" evidence="1">
    <location>
        <begin position="25"/>
        <end position="39"/>
    </location>
</feature>
<accession>A0AAD8LG44</accession>
<protein>
    <recommendedName>
        <fullName evidence="2">BSD domain-containing protein</fullName>
    </recommendedName>
</protein>
<dbReference type="EMBL" id="JAUHHV010000001">
    <property type="protein sequence ID" value="KAK1440668.1"/>
    <property type="molecule type" value="Genomic_DNA"/>
</dbReference>
<dbReference type="PROSITE" id="PS50858">
    <property type="entry name" value="BSD"/>
    <property type="match status" value="1"/>
</dbReference>
<keyword evidence="4" id="KW-1185">Reference proteome</keyword>
<feature type="region of interest" description="Disordered" evidence="1">
    <location>
        <begin position="25"/>
        <end position="56"/>
    </location>
</feature>
<dbReference type="PANTHER" id="PTHR31923:SF4">
    <property type="entry name" value="BSD DOMAIN-CONTAINING PROTEIN"/>
    <property type="match status" value="1"/>
</dbReference>
<dbReference type="SUPFAM" id="SSF140383">
    <property type="entry name" value="BSD domain-like"/>
    <property type="match status" value="1"/>
</dbReference>